<dbReference type="RefSeq" id="WP_077712786.1">
    <property type="nucleotide sequence ID" value="NZ_CP019698.1"/>
</dbReference>
<dbReference type="Pfam" id="PF02223">
    <property type="entry name" value="Thymidylate_kin"/>
    <property type="match status" value="1"/>
</dbReference>
<keyword evidence="5 11" id="KW-0545">Nucleotide biosynthesis</keyword>
<dbReference type="GO" id="GO:0006233">
    <property type="term" value="P:dTDP biosynthetic process"/>
    <property type="evidence" value="ECO:0007669"/>
    <property type="project" value="InterPro"/>
</dbReference>
<reference evidence="13 14" key="1">
    <citation type="journal article" date="2016" name="Int. J. Syst. Evol. Microbiol.">
        <title>Desulfotomaculum ferrireducens sp. nov., a moderately thermophilic sulfate-reducing and dissimilatory Fe(III)-reducing bacterium isolated from compost.</title>
        <authorList>
            <person name="Yang G."/>
            <person name="Guo J."/>
            <person name="Zhuang L."/>
            <person name="Yuan Y."/>
            <person name="Zhou S."/>
        </authorList>
    </citation>
    <scope>NUCLEOTIDE SEQUENCE [LARGE SCALE GENOMIC DNA]</scope>
    <source>
        <strain evidence="13 14">GSS09</strain>
    </source>
</reference>
<dbReference type="FunFam" id="3.40.50.300:FF:000225">
    <property type="entry name" value="Thymidylate kinase"/>
    <property type="match status" value="1"/>
</dbReference>
<evidence type="ECO:0000256" key="9">
    <source>
        <dbReference type="ARBA" id="ARBA00048743"/>
    </source>
</evidence>
<dbReference type="Gene3D" id="3.40.50.300">
    <property type="entry name" value="P-loop containing nucleotide triphosphate hydrolases"/>
    <property type="match status" value="1"/>
</dbReference>
<evidence type="ECO:0000256" key="5">
    <source>
        <dbReference type="ARBA" id="ARBA00022727"/>
    </source>
</evidence>
<dbReference type="GO" id="GO:0005524">
    <property type="term" value="F:ATP binding"/>
    <property type="evidence" value="ECO:0007669"/>
    <property type="project" value="UniProtKB-UniRule"/>
</dbReference>
<dbReference type="Proteomes" id="UP000189464">
    <property type="component" value="Chromosome"/>
</dbReference>
<dbReference type="GO" id="GO:0005829">
    <property type="term" value="C:cytosol"/>
    <property type="evidence" value="ECO:0007669"/>
    <property type="project" value="TreeGrafter"/>
</dbReference>
<evidence type="ECO:0000313" key="13">
    <source>
        <dbReference type="EMBL" id="AQS57820.1"/>
    </source>
</evidence>
<evidence type="ECO:0000256" key="1">
    <source>
        <dbReference type="ARBA" id="ARBA00009776"/>
    </source>
</evidence>
<dbReference type="EC" id="2.7.4.9" evidence="2 11"/>
<evidence type="ECO:0000256" key="11">
    <source>
        <dbReference type="HAMAP-Rule" id="MF_00165"/>
    </source>
</evidence>
<evidence type="ECO:0000256" key="10">
    <source>
        <dbReference type="ARBA" id="ARBA00057735"/>
    </source>
</evidence>
<protein>
    <recommendedName>
        <fullName evidence="3 11">Thymidylate kinase</fullName>
        <ecNumber evidence="2 11">2.7.4.9</ecNumber>
    </recommendedName>
    <alternativeName>
        <fullName evidence="11">dTMP kinase</fullName>
    </alternativeName>
</protein>
<dbReference type="GO" id="GO:0004798">
    <property type="term" value="F:dTMP kinase activity"/>
    <property type="evidence" value="ECO:0007669"/>
    <property type="project" value="UniProtKB-UniRule"/>
</dbReference>
<evidence type="ECO:0000256" key="4">
    <source>
        <dbReference type="ARBA" id="ARBA00022679"/>
    </source>
</evidence>
<evidence type="ECO:0000259" key="12">
    <source>
        <dbReference type="Pfam" id="PF02223"/>
    </source>
</evidence>
<gene>
    <name evidence="11" type="primary">tmk</name>
    <name evidence="13" type="ORF">B0537_01080</name>
</gene>
<keyword evidence="6 11" id="KW-0547">Nucleotide-binding</keyword>
<evidence type="ECO:0000256" key="2">
    <source>
        <dbReference type="ARBA" id="ARBA00012980"/>
    </source>
</evidence>
<dbReference type="InterPro" id="IPR018095">
    <property type="entry name" value="Thymidylate_kin_CS"/>
</dbReference>
<dbReference type="STRING" id="1833852.B0537_01080"/>
<accession>A0A1S6ISS4</accession>
<feature type="domain" description="Thymidylate kinase-like" evidence="12">
    <location>
        <begin position="8"/>
        <end position="197"/>
    </location>
</feature>
<proteinExistence type="inferred from homology"/>
<dbReference type="InterPro" id="IPR018094">
    <property type="entry name" value="Thymidylate_kinase"/>
</dbReference>
<keyword evidence="8 11" id="KW-0067">ATP-binding</keyword>
<dbReference type="AlphaFoldDB" id="A0A1S6ISS4"/>
<evidence type="ECO:0000256" key="3">
    <source>
        <dbReference type="ARBA" id="ARBA00017144"/>
    </source>
</evidence>
<feature type="binding site" evidence="11">
    <location>
        <begin position="10"/>
        <end position="17"/>
    </location>
    <ligand>
        <name>ATP</name>
        <dbReference type="ChEBI" id="CHEBI:30616"/>
    </ligand>
</feature>
<dbReference type="NCBIfam" id="TIGR00041">
    <property type="entry name" value="DTMP_kinase"/>
    <property type="match status" value="1"/>
</dbReference>
<keyword evidence="7 11" id="KW-0418">Kinase</keyword>
<organism evidence="13 14">
    <name type="scientific">Desulforamulus ferrireducens</name>
    <dbReference type="NCBI Taxonomy" id="1833852"/>
    <lineage>
        <taxon>Bacteria</taxon>
        <taxon>Bacillati</taxon>
        <taxon>Bacillota</taxon>
        <taxon>Clostridia</taxon>
        <taxon>Eubacteriales</taxon>
        <taxon>Peptococcaceae</taxon>
        <taxon>Desulforamulus</taxon>
    </lineage>
</organism>
<dbReference type="PANTHER" id="PTHR10344:SF4">
    <property type="entry name" value="UMP-CMP KINASE 2, MITOCHONDRIAL"/>
    <property type="match status" value="1"/>
</dbReference>
<sequence length="207" mass="23254">MFPIFIVFEGVDGSGKTTQLHLLHKYLTEKNLPTYRTREPGGTPVGEKIRELLLDPTFSEMQERTEALLYAAARAQLVAQVIRPRLEQGYTVLCDRYIDSTLAYQGYGRGMDINFLASINKLGTGGLQPQLTILLDLSPEEGLARSRKERPADRLEKESLAFYQRVRQGYLELAKKNPQAYLVLDARLPLEDLHRKICATVGGMVGA</sequence>
<dbReference type="PROSITE" id="PS01331">
    <property type="entry name" value="THYMIDYLATE_KINASE"/>
    <property type="match status" value="1"/>
</dbReference>
<dbReference type="InterPro" id="IPR039430">
    <property type="entry name" value="Thymidylate_kin-like_dom"/>
</dbReference>
<dbReference type="OrthoDB" id="9774907at2"/>
<evidence type="ECO:0000313" key="14">
    <source>
        <dbReference type="Proteomes" id="UP000189464"/>
    </source>
</evidence>
<dbReference type="GO" id="GO:0006235">
    <property type="term" value="P:dTTP biosynthetic process"/>
    <property type="evidence" value="ECO:0007669"/>
    <property type="project" value="UniProtKB-UniRule"/>
</dbReference>
<evidence type="ECO:0000256" key="8">
    <source>
        <dbReference type="ARBA" id="ARBA00022840"/>
    </source>
</evidence>
<name>A0A1S6ISS4_9FIRM</name>
<dbReference type="SUPFAM" id="SSF52540">
    <property type="entry name" value="P-loop containing nucleoside triphosphate hydrolases"/>
    <property type="match status" value="1"/>
</dbReference>
<dbReference type="PANTHER" id="PTHR10344">
    <property type="entry name" value="THYMIDYLATE KINASE"/>
    <property type="match status" value="1"/>
</dbReference>
<comment type="function">
    <text evidence="10 11">Phosphorylation of dTMP to form dTDP in both de novo and salvage pathways of dTTP synthesis.</text>
</comment>
<comment type="similarity">
    <text evidence="1 11">Belongs to the thymidylate kinase family.</text>
</comment>
<evidence type="ECO:0000256" key="7">
    <source>
        <dbReference type="ARBA" id="ARBA00022777"/>
    </source>
</evidence>
<dbReference type="EMBL" id="CP019698">
    <property type="protein sequence ID" value="AQS57820.1"/>
    <property type="molecule type" value="Genomic_DNA"/>
</dbReference>
<comment type="catalytic activity">
    <reaction evidence="9 11">
        <text>dTMP + ATP = dTDP + ADP</text>
        <dbReference type="Rhea" id="RHEA:13517"/>
        <dbReference type="ChEBI" id="CHEBI:30616"/>
        <dbReference type="ChEBI" id="CHEBI:58369"/>
        <dbReference type="ChEBI" id="CHEBI:63528"/>
        <dbReference type="ChEBI" id="CHEBI:456216"/>
        <dbReference type="EC" id="2.7.4.9"/>
    </reaction>
</comment>
<dbReference type="GO" id="GO:0006227">
    <property type="term" value="P:dUDP biosynthetic process"/>
    <property type="evidence" value="ECO:0007669"/>
    <property type="project" value="TreeGrafter"/>
</dbReference>
<dbReference type="CDD" id="cd01672">
    <property type="entry name" value="TMPK"/>
    <property type="match status" value="1"/>
</dbReference>
<dbReference type="KEGG" id="dfg:B0537_01080"/>
<keyword evidence="4 11" id="KW-0808">Transferase</keyword>
<dbReference type="InterPro" id="IPR027417">
    <property type="entry name" value="P-loop_NTPase"/>
</dbReference>
<keyword evidence="14" id="KW-1185">Reference proteome</keyword>
<evidence type="ECO:0000256" key="6">
    <source>
        <dbReference type="ARBA" id="ARBA00022741"/>
    </source>
</evidence>
<dbReference type="HAMAP" id="MF_00165">
    <property type="entry name" value="Thymidylate_kinase"/>
    <property type="match status" value="1"/>
</dbReference>